<comment type="similarity">
    <text evidence="6">Belongs to the MIP/aquaporin (TC 1.A.8) family.</text>
</comment>
<proteinExistence type="inferred from homology"/>
<evidence type="ECO:0000256" key="5">
    <source>
        <dbReference type="ARBA" id="ARBA00023136"/>
    </source>
</evidence>
<dbReference type="PANTHER" id="PTHR45724:SF13">
    <property type="entry name" value="AQUAPORIN NIP1-1-RELATED"/>
    <property type="match status" value="1"/>
</dbReference>
<dbReference type="InterPro" id="IPR000425">
    <property type="entry name" value="MIP"/>
</dbReference>
<feature type="transmembrane region" description="Helical" evidence="8">
    <location>
        <begin position="249"/>
        <end position="270"/>
    </location>
</feature>
<keyword evidence="2 6" id="KW-0813">Transport</keyword>
<gene>
    <name evidence="9" type="ORF">AQJ11_34960</name>
</gene>
<feature type="transmembrane region" description="Helical" evidence="8">
    <location>
        <begin position="179"/>
        <end position="198"/>
    </location>
</feature>
<reference evidence="9 10" key="1">
    <citation type="submission" date="2015-10" db="EMBL/GenBank/DDBJ databases">
        <title>Draft genome sequence of Streptomyces corchorusii DSM 40340, type strain for the species Streptomyces corchorusii.</title>
        <authorList>
            <person name="Ruckert C."/>
            <person name="Winkler A."/>
            <person name="Kalinowski J."/>
            <person name="Kampfer P."/>
            <person name="Glaeser S."/>
        </authorList>
    </citation>
    <scope>NUCLEOTIDE SEQUENCE [LARGE SCALE GENOMIC DNA]</scope>
    <source>
        <strain evidence="9 10">DSM 40340</strain>
    </source>
</reference>
<dbReference type="InterPro" id="IPR022357">
    <property type="entry name" value="MIP_CS"/>
</dbReference>
<keyword evidence="10" id="KW-1185">Reference proteome</keyword>
<feature type="region of interest" description="Disordered" evidence="7">
    <location>
        <begin position="1"/>
        <end position="31"/>
    </location>
</feature>
<dbReference type="RefSeq" id="WP_059265925.1">
    <property type="nucleotide sequence ID" value="NZ_KQ948367.1"/>
</dbReference>
<evidence type="ECO:0000256" key="3">
    <source>
        <dbReference type="ARBA" id="ARBA00022692"/>
    </source>
</evidence>
<evidence type="ECO:0008006" key="11">
    <source>
        <dbReference type="Google" id="ProtNLM"/>
    </source>
</evidence>
<dbReference type="GO" id="GO:0016020">
    <property type="term" value="C:membrane"/>
    <property type="evidence" value="ECO:0007669"/>
    <property type="project" value="UniProtKB-SubCell"/>
</dbReference>
<dbReference type="InterPro" id="IPR023271">
    <property type="entry name" value="Aquaporin-like"/>
</dbReference>
<dbReference type="Gene3D" id="1.20.1080.10">
    <property type="entry name" value="Glycerol uptake facilitator protein"/>
    <property type="match status" value="1"/>
</dbReference>
<feature type="transmembrane region" description="Helical" evidence="8">
    <location>
        <begin position="85"/>
        <end position="105"/>
    </location>
</feature>
<dbReference type="PROSITE" id="PS00221">
    <property type="entry name" value="MIP"/>
    <property type="match status" value="1"/>
</dbReference>
<comment type="subcellular location">
    <subcellularLocation>
        <location evidence="1">Membrane</location>
        <topology evidence="1">Multi-pass membrane protein</topology>
    </subcellularLocation>
</comment>
<evidence type="ECO:0000313" key="9">
    <source>
        <dbReference type="EMBL" id="KUN18268.1"/>
    </source>
</evidence>
<dbReference type="GO" id="GO:0015267">
    <property type="term" value="F:channel activity"/>
    <property type="evidence" value="ECO:0007669"/>
    <property type="project" value="InterPro"/>
</dbReference>
<dbReference type="Proteomes" id="UP000053398">
    <property type="component" value="Unassembled WGS sequence"/>
</dbReference>
<evidence type="ECO:0000256" key="6">
    <source>
        <dbReference type="RuleBase" id="RU000477"/>
    </source>
</evidence>
<feature type="transmembrane region" description="Helical" evidence="8">
    <location>
        <begin position="51"/>
        <end position="73"/>
    </location>
</feature>
<evidence type="ECO:0000256" key="4">
    <source>
        <dbReference type="ARBA" id="ARBA00022989"/>
    </source>
</evidence>
<dbReference type="AlphaFoldDB" id="A0A117QAW5"/>
<evidence type="ECO:0000256" key="2">
    <source>
        <dbReference type="ARBA" id="ARBA00022448"/>
    </source>
</evidence>
<keyword evidence="5 8" id="KW-0472">Membrane</keyword>
<dbReference type="Pfam" id="PF00230">
    <property type="entry name" value="MIP"/>
    <property type="match status" value="1"/>
</dbReference>
<evidence type="ECO:0000313" key="10">
    <source>
        <dbReference type="Proteomes" id="UP000053398"/>
    </source>
</evidence>
<organism evidence="9 10">
    <name type="scientific">Streptomyces corchorusii</name>
    <name type="common">Streptomyces chibaensis</name>
    <dbReference type="NCBI Taxonomy" id="1903"/>
    <lineage>
        <taxon>Bacteria</taxon>
        <taxon>Bacillati</taxon>
        <taxon>Actinomycetota</taxon>
        <taxon>Actinomycetes</taxon>
        <taxon>Kitasatosporales</taxon>
        <taxon>Streptomycetaceae</taxon>
        <taxon>Streptomyces</taxon>
    </lineage>
</organism>
<dbReference type="PANTHER" id="PTHR45724">
    <property type="entry name" value="AQUAPORIN NIP2-1"/>
    <property type="match status" value="1"/>
</dbReference>
<dbReference type="SUPFAM" id="SSF81338">
    <property type="entry name" value="Aquaporin-like"/>
    <property type="match status" value="1"/>
</dbReference>
<sequence length="305" mass="31851">MTGALPGPGAAADTPVPHAAPGGEPYEPPRGLETQAAGARWVVLGRPVSSYLAEALGSAWLVLAALTAVSFTMRADGRYLSSWPLTARLAVVGLAVGGSVAAFSLTPPGKESGAHLNPAISLFMTLRGVLGVTDLVAYSAFQLGGSVLGVLAARGIWGERVTAVHDGLIQPGPGWDDPVVVVLGESLSTAVLLWVLAAMTARPRPRSTPWVVGAVIWALITTTGSRTGAGFNPARNFGPHVVSGDYHLFWAYMSAPLAGALVAAAALTLFGPGTAWTNKVCCERDIHRYHQFRPRPRHRLTSSPR</sequence>
<dbReference type="PRINTS" id="PR00783">
    <property type="entry name" value="MINTRINSICP"/>
</dbReference>
<protein>
    <recommendedName>
        <fullName evidence="11">Porin</fullName>
    </recommendedName>
</protein>
<name>A0A117QAW5_STRCK</name>
<evidence type="ECO:0000256" key="7">
    <source>
        <dbReference type="SAM" id="MobiDB-lite"/>
    </source>
</evidence>
<evidence type="ECO:0000256" key="1">
    <source>
        <dbReference type="ARBA" id="ARBA00004141"/>
    </source>
</evidence>
<evidence type="ECO:0000256" key="8">
    <source>
        <dbReference type="SAM" id="Phobius"/>
    </source>
</evidence>
<keyword evidence="4 8" id="KW-1133">Transmembrane helix</keyword>
<accession>A0A117QAW5</accession>
<comment type="caution">
    <text evidence="9">The sequence shown here is derived from an EMBL/GenBank/DDBJ whole genome shotgun (WGS) entry which is preliminary data.</text>
</comment>
<dbReference type="EMBL" id="LMWP01000044">
    <property type="protein sequence ID" value="KUN18268.1"/>
    <property type="molecule type" value="Genomic_DNA"/>
</dbReference>
<keyword evidence="3 6" id="KW-0812">Transmembrane</keyword>
<dbReference type="InterPro" id="IPR034294">
    <property type="entry name" value="Aquaporin_transptr"/>
</dbReference>
<feature type="transmembrane region" description="Helical" evidence="8">
    <location>
        <begin position="210"/>
        <end position="229"/>
    </location>
</feature>